<reference evidence="2 3" key="1">
    <citation type="submission" date="2023-07" db="EMBL/GenBank/DDBJ databases">
        <authorList>
            <person name="Kim M.K."/>
        </authorList>
    </citation>
    <scope>NUCLEOTIDE SEQUENCE [LARGE SCALE GENOMIC DNA]</scope>
    <source>
        <strain evidence="2 3">KR1UV-12</strain>
    </source>
</reference>
<protein>
    <recommendedName>
        <fullName evidence="4">Arabinogalactan endo-beta-1,4-galactanase</fullName>
    </recommendedName>
</protein>
<proteinExistence type="predicted"/>
<comment type="caution">
    <text evidence="2">The sequence shown here is derived from an EMBL/GenBank/DDBJ whole genome shotgun (WGS) entry which is preliminary data.</text>
</comment>
<dbReference type="SUPFAM" id="SSF51445">
    <property type="entry name" value="(Trans)glycosidases"/>
    <property type="match status" value="1"/>
</dbReference>
<dbReference type="EMBL" id="JAUUDS010000001">
    <property type="protein sequence ID" value="MDP1026695.1"/>
    <property type="molecule type" value="Genomic_DNA"/>
</dbReference>
<organism evidence="2 3">
    <name type="scientific">Sphingomonas aurea</name>
    <dbReference type="NCBI Taxonomy" id="3063994"/>
    <lineage>
        <taxon>Bacteria</taxon>
        <taxon>Pseudomonadati</taxon>
        <taxon>Pseudomonadota</taxon>
        <taxon>Alphaproteobacteria</taxon>
        <taxon>Sphingomonadales</taxon>
        <taxon>Sphingomonadaceae</taxon>
        <taxon>Sphingomonas</taxon>
    </lineage>
</organism>
<keyword evidence="1" id="KW-0732">Signal</keyword>
<accession>A0ABT9EIA4</accession>
<dbReference type="Gene3D" id="3.20.20.80">
    <property type="entry name" value="Glycosidases"/>
    <property type="match status" value="1"/>
</dbReference>
<name>A0ABT9EIA4_9SPHN</name>
<feature type="signal peptide" evidence="1">
    <location>
        <begin position="1"/>
        <end position="25"/>
    </location>
</feature>
<dbReference type="Proteomes" id="UP001230685">
    <property type="component" value="Unassembled WGS sequence"/>
</dbReference>
<sequence>MTTRLKTFGCGVAALALAFTTACSAGGGGPAADLSYIAVQDGQVTDTTTNGVSIAATDAIRYGVNDHPIKRSFDLDAPTFETFCKRKLQVYRVDVPVTADTEPYAASRLRRILTLVRQCGGRLVVVLQTGFAWQDRTDAGRYPAADRAALYSQGYDRTLAFVDQFRGEPIDWELGNEINLLAAGDDGFPLFDRGWTDAEFDKPLMYDWAAVLRGMSDAIDVIRQRPGGATTRRVLNTTSSNFGFLDFMIAQGVKFEVIDYHYYNWEGADPRALYRAPPLPAYNLFKKLATYKRPVIIGEVNAAEIYHDEYANSPTDALTQKGFRSFRNTLQFFRDQRELTIEAVVAYEMWDEPEKPAPENRFGLMTAYGQPKLSMSILTAFAGGPLPASERQALAAAGLLPR</sequence>
<evidence type="ECO:0000313" key="2">
    <source>
        <dbReference type="EMBL" id="MDP1026695.1"/>
    </source>
</evidence>
<feature type="chain" id="PRO_5046352326" description="Arabinogalactan endo-beta-1,4-galactanase" evidence="1">
    <location>
        <begin position="26"/>
        <end position="402"/>
    </location>
</feature>
<gene>
    <name evidence="2" type="ORF">Q5H91_05695</name>
</gene>
<dbReference type="InterPro" id="IPR017853">
    <property type="entry name" value="GH"/>
</dbReference>
<evidence type="ECO:0000313" key="3">
    <source>
        <dbReference type="Proteomes" id="UP001230685"/>
    </source>
</evidence>
<evidence type="ECO:0008006" key="4">
    <source>
        <dbReference type="Google" id="ProtNLM"/>
    </source>
</evidence>
<dbReference type="RefSeq" id="WP_305172242.1">
    <property type="nucleotide sequence ID" value="NZ_JAUUDS010000001.1"/>
</dbReference>
<dbReference type="PROSITE" id="PS51257">
    <property type="entry name" value="PROKAR_LIPOPROTEIN"/>
    <property type="match status" value="1"/>
</dbReference>
<keyword evidence="3" id="KW-1185">Reference proteome</keyword>
<evidence type="ECO:0000256" key="1">
    <source>
        <dbReference type="SAM" id="SignalP"/>
    </source>
</evidence>